<keyword evidence="1" id="KW-1133">Transmembrane helix</keyword>
<keyword evidence="1" id="KW-0472">Membrane</keyword>
<feature type="transmembrane region" description="Helical" evidence="1">
    <location>
        <begin position="50"/>
        <end position="74"/>
    </location>
</feature>
<dbReference type="EMBL" id="PFBY01000014">
    <property type="protein sequence ID" value="PIR76636.1"/>
    <property type="molecule type" value="Genomic_DNA"/>
</dbReference>
<name>A0A2H0TYN8_9BACT</name>
<reference evidence="3" key="1">
    <citation type="submission" date="2017-09" db="EMBL/GenBank/DDBJ databases">
        <title>Depth-based differentiation of microbial function through sediment-hosted aquifers and enrichment of novel symbionts in the deep terrestrial subsurface.</title>
        <authorList>
            <person name="Probst A.J."/>
            <person name="Ladd B."/>
            <person name="Jarett J.K."/>
            <person name="Geller-Mcgrath D.E."/>
            <person name="Sieber C.M.K."/>
            <person name="Emerson J.B."/>
            <person name="Anantharaman K."/>
            <person name="Thomas B.C."/>
            <person name="Malmstrom R."/>
            <person name="Stieglmeier M."/>
            <person name="Klingl A."/>
            <person name="Woyke T."/>
            <person name="Ryan C.M."/>
            <person name="Banfield J.F."/>
        </authorList>
    </citation>
    <scope>NUCLEOTIDE SEQUENCE [LARGE SCALE GENOMIC DNA]</scope>
</reference>
<protein>
    <recommendedName>
        <fullName evidence="4">DUF11 domain-containing protein</fullName>
    </recommendedName>
</protein>
<accession>A0A2H0TYN8</accession>
<evidence type="ECO:0008006" key="4">
    <source>
        <dbReference type="Google" id="ProtNLM"/>
    </source>
</evidence>
<dbReference type="Proteomes" id="UP000231530">
    <property type="component" value="Unassembled WGS sequence"/>
</dbReference>
<dbReference type="AlphaFoldDB" id="A0A2H0TYN8"/>
<sequence>MKFFEEHFTFHHLRHHPHKWVAALFLSPIHFAEMRYKQQYHLKFSHAKKLFVFDMLLMLSTVVLFSVTLFWWLYDPTVTALVHLDVEATVASTRFRSGDDVTLTITYNNESDVTLTNAQVILLTSPGFVITTSSLPYTVNTDNAIHITVDDIQPTHTETVSIFGKLYASPNDHTAISTMLVYTQDGKHSPESDIHRLYLTTREPSLRITLDGPPQYIVHTDVPIAIHVTNDQEYIFPEVDLDIQEEHGYATWVTATSTIGQVAIEEGKWHIPHLDPHTTATLSGTIQLSPPSGLNTFSWAFVPLIHLPRLTVPENQQPFVFPLATPHVRLSSSWDSTHTILGEHPLLTLSVENTGNAPLEHPHISVLDKTISLDKTLSPGETVPVTIQTYVTQESTFVSQEGPLFAPRISFSANLPNLPNYTYSTTAETTPLRVGSTISLSQTARYYTKEGDQLGRGPLPPQVEKETKYWVFTQIKNTVGYLEAISFTTTLAPNAVWTGKSSVSKGGDITYNSATRTASWSARSMKPYETVGIYFEVSIIPTTADLGHIPILTTKATLSARDPYVDDLLSTSFGSVTASLVGDPIGQAKGVQVR</sequence>
<organism evidence="2 3">
    <name type="scientific">Candidatus Magasanikbacteria bacterium CG10_big_fil_rev_8_21_14_0_10_42_10</name>
    <dbReference type="NCBI Taxonomy" id="1974649"/>
    <lineage>
        <taxon>Bacteria</taxon>
        <taxon>Candidatus Magasanikiibacteriota</taxon>
    </lineage>
</organism>
<evidence type="ECO:0000256" key="1">
    <source>
        <dbReference type="SAM" id="Phobius"/>
    </source>
</evidence>
<comment type="caution">
    <text evidence="2">The sequence shown here is derived from an EMBL/GenBank/DDBJ whole genome shotgun (WGS) entry which is preliminary data.</text>
</comment>
<keyword evidence="1" id="KW-0812">Transmembrane</keyword>
<proteinExistence type="predicted"/>
<evidence type="ECO:0000313" key="3">
    <source>
        <dbReference type="Proteomes" id="UP000231530"/>
    </source>
</evidence>
<evidence type="ECO:0000313" key="2">
    <source>
        <dbReference type="EMBL" id="PIR76636.1"/>
    </source>
</evidence>
<gene>
    <name evidence="2" type="ORF">COU32_01040</name>
</gene>